<comment type="caution">
    <text evidence="1">The sequence shown here is derived from an EMBL/GenBank/DDBJ whole genome shotgun (WGS) entry which is preliminary data.</text>
</comment>
<reference evidence="1" key="1">
    <citation type="submission" date="2022-12" db="EMBL/GenBank/DDBJ databases">
        <title>Genome Sequence of Lasiodiplodia mahajangana.</title>
        <authorList>
            <person name="Buettner E."/>
        </authorList>
    </citation>
    <scope>NUCLEOTIDE SEQUENCE</scope>
    <source>
        <strain evidence="1">VT137</strain>
    </source>
</reference>
<sequence>MAVILITGATGLIGFGVLLAALEAGHTVRYTVRSEEKALVVTSNPAIRKLALDEDRLSSFVIPDLTADGAFDAALEGVTHVIHAGSPLPHPAYDPTTEVFRPTLKMSEGLLASALKVPSVKRVVITSSAVANLPSGPPSETPVSASTRLPLPDPIPSKFDYAFEAYVFGKLVELHNSDEFVKIHHPHFAISHVMPGYVFGRNELALDAAMTQTQNSSNGVIMMAMMGREPPFPIHAGFAHIDDVADIHLKVAFLDSATGPKDFGIVTKVDYSTIFDHVKKAFPEAVAAGIFKEGKITPIPVNYDSSEAEKLLGRKFKTFESAVIDVASQYLEKVGINSA</sequence>
<evidence type="ECO:0000313" key="1">
    <source>
        <dbReference type="EMBL" id="KAJ8131622.1"/>
    </source>
</evidence>
<organism evidence="1 2">
    <name type="scientific">Lasiodiplodia mahajangana</name>
    <dbReference type="NCBI Taxonomy" id="1108764"/>
    <lineage>
        <taxon>Eukaryota</taxon>
        <taxon>Fungi</taxon>
        <taxon>Dikarya</taxon>
        <taxon>Ascomycota</taxon>
        <taxon>Pezizomycotina</taxon>
        <taxon>Dothideomycetes</taxon>
        <taxon>Dothideomycetes incertae sedis</taxon>
        <taxon>Botryosphaeriales</taxon>
        <taxon>Botryosphaeriaceae</taxon>
        <taxon>Lasiodiplodia</taxon>
    </lineage>
</organism>
<accession>A0ACC2JWI0</accession>
<dbReference type="Proteomes" id="UP001153332">
    <property type="component" value="Unassembled WGS sequence"/>
</dbReference>
<keyword evidence="2" id="KW-1185">Reference proteome</keyword>
<dbReference type="EMBL" id="JAPUUL010000258">
    <property type="protein sequence ID" value="KAJ8131622.1"/>
    <property type="molecule type" value="Genomic_DNA"/>
</dbReference>
<proteinExistence type="predicted"/>
<gene>
    <name evidence="1" type="ORF">O1611_g2004</name>
</gene>
<evidence type="ECO:0000313" key="2">
    <source>
        <dbReference type="Proteomes" id="UP001153332"/>
    </source>
</evidence>
<name>A0ACC2JWI0_9PEZI</name>
<protein>
    <submittedName>
        <fullName evidence="1">Uncharacterized protein</fullName>
    </submittedName>
</protein>